<sequence length="124" mass="13884">MAILTDDADYDAGETIWNVPRQRFNFGNDHADNGPRTRTNDSSAQIHRGHKTVSPGLLRTIQQTKVQGNTPAISGEGNLRIPLTNLLKRSESYAAFVVINVSMPEDTFHITDLLVVSRLYLYEK</sequence>
<protein>
    <submittedName>
        <fullName evidence="1">Uncharacterized protein</fullName>
    </submittedName>
</protein>
<evidence type="ECO:0000313" key="2">
    <source>
        <dbReference type="Proteomes" id="UP000784294"/>
    </source>
</evidence>
<organism evidence="1 2">
    <name type="scientific">Protopolystoma xenopodis</name>
    <dbReference type="NCBI Taxonomy" id="117903"/>
    <lineage>
        <taxon>Eukaryota</taxon>
        <taxon>Metazoa</taxon>
        <taxon>Spiralia</taxon>
        <taxon>Lophotrochozoa</taxon>
        <taxon>Platyhelminthes</taxon>
        <taxon>Monogenea</taxon>
        <taxon>Polyopisthocotylea</taxon>
        <taxon>Polystomatidea</taxon>
        <taxon>Polystomatidae</taxon>
        <taxon>Protopolystoma</taxon>
    </lineage>
</organism>
<dbReference type="Proteomes" id="UP000784294">
    <property type="component" value="Unassembled WGS sequence"/>
</dbReference>
<keyword evidence="2" id="KW-1185">Reference proteome</keyword>
<evidence type="ECO:0000313" key="1">
    <source>
        <dbReference type="EMBL" id="VEL40015.1"/>
    </source>
</evidence>
<dbReference type="AlphaFoldDB" id="A0A3S5CQJ1"/>
<accession>A0A3S5CQJ1</accession>
<comment type="caution">
    <text evidence="1">The sequence shown here is derived from an EMBL/GenBank/DDBJ whole genome shotgun (WGS) entry which is preliminary data.</text>
</comment>
<gene>
    <name evidence="1" type="ORF">PXEA_LOCUS33455</name>
</gene>
<proteinExistence type="predicted"/>
<reference evidence="1" key="1">
    <citation type="submission" date="2018-11" db="EMBL/GenBank/DDBJ databases">
        <authorList>
            <consortium name="Pathogen Informatics"/>
        </authorList>
    </citation>
    <scope>NUCLEOTIDE SEQUENCE</scope>
</reference>
<name>A0A3S5CQJ1_9PLAT</name>
<dbReference type="EMBL" id="CAAALY010263342">
    <property type="protein sequence ID" value="VEL40015.1"/>
    <property type="molecule type" value="Genomic_DNA"/>
</dbReference>